<dbReference type="GO" id="GO:0003677">
    <property type="term" value="F:DNA binding"/>
    <property type="evidence" value="ECO:0007669"/>
    <property type="project" value="InterPro"/>
</dbReference>
<dbReference type="SMART" id="SM00530">
    <property type="entry name" value="HTH_XRE"/>
    <property type="match status" value="1"/>
</dbReference>
<gene>
    <name evidence="2" type="ORF">POI1126_60</name>
</gene>
<dbReference type="Pfam" id="PF13443">
    <property type="entry name" value="HTH_26"/>
    <property type="match status" value="1"/>
</dbReference>
<feature type="domain" description="HTH cro/C1-type" evidence="1">
    <location>
        <begin position="7"/>
        <end position="62"/>
    </location>
</feature>
<dbReference type="EMBL" id="KY417925">
    <property type="protein sequence ID" value="APU92986.1"/>
    <property type="molecule type" value="Genomic_DNA"/>
</dbReference>
<evidence type="ECO:0000259" key="1">
    <source>
        <dbReference type="PROSITE" id="PS50943"/>
    </source>
</evidence>
<name>A0A240F4V8_9CAUD</name>
<dbReference type="Gene3D" id="1.10.260.40">
    <property type="entry name" value="lambda repressor-like DNA-binding domains"/>
    <property type="match status" value="1"/>
</dbReference>
<dbReference type="SUPFAM" id="SSF47413">
    <property type="entry name" value="lambda repressor-like DNA-binding domains"/>
    <property type="match status" value="1"/>
</dbReference>
<reference evidence="2 3" key="1">
    <citation type="journal article" date="2017" name="Front. Microbiol.">
        <title>Prevalence, Host Range, and Comparative Genomic Analysis of Temperate Ochrobactrum Phages.</title>
        <authorList>
            <person name="Jackel C."/>
            <person name="Hertwig S."/>
            <person name="Scholz H.C."/>
            <person name="Nockler K."/>
            <person name="Reetz J."/>
            <person name="Hammerl J.A."/>
        </authorList>
    </citation>
    <scope>NUCLEOTIDE SEQUENCE [LARGE SCALE GENOMIC DNA]</scope>
</reference>
<dbReference type="PANTHER" id="PTHR37301:SF1">
    <property type="entry name" value="DNA-BINDING PROTEIN"/>
    <property type="match status" value="1"/>
</dbReference>
<evidence type="ECO:0000313" key="2">
    <source>
        <dbReference type="EMBL" id="APU92986.1"/>
    </source>
</evidence>
<accession>A0A240F4V8</accession>
<dbReference type="PROSITE" id="PS50943">
    <property type="entry name" value="HTH_CROC1"/>
    <property type="match status" value="1"/>
</dbReference>
<keyword evidence="3" id="KW-1185">Reference proteome</keyword>
<protein>
    <submittedName>
        <fullName evidence="2">Transcriptional regulator</fullName>
    </submittedName>
</protein>
<dbReference type="InterPro" id="IPR010982">
    <property type="entry name" value="Lambda_DNA-bd_dom_sf"/>
</dbReference>
<dbReference type="InterPro" id="IPR001387">
    <property type="entry name" value="Cro/C1-type_HTH"/>
</dbReference>
<organism evidence="2 3">
    <name type="scientific">Ochrobactrum phage POI1126</name>
    <dbReference type="NCBI Taxonomy" id="1932118"/>
    <lineage>
        <taxon>Viruses</taxon>
        <taxon>Duplodnaviria</taxon>
        <taxon>Heunggongvirae</taxon>
        <taxon>Uroviricota</taxon>
        <taxon>Caudoviricetes</taxon>
        <taxon>Namazuvirus</taxon>
        <taxon>Namazuvirus POI1126</taxon>
    </lineage>
</organism>
<proteinExistence type="predicted"/>
<sequence length="74" mass="8213">METRFRIKAIAADRGIKLSDLAATVGVSLNHFSTITRNRRKTVKIELIGRLCAALDCTPNELIEIRTDGDEARS</sequence>
<evidence type="ECO:0000313" key="3">
    <source>
        <dbReference type="Proteomes" id="UP000221249"/>
    </source>
</evidence>
<dbReference type="PANTHER" id="PTHR37301">
    <property type="entry name" value="DNA-BINDING PROTEIN-RELATED"/>
    <property type="match status" value="1"/>
</dbReference>
<dbReference type="Proteomes" id="UP000221249">
    <property type="component" value="Segment"/>
</dbReference>
<dbReference type="CDD" id="cd00093">
    <property type="entry name" value="HTH_XRE"/>
    <property type="match status" value="1"/>
</dbReference>